<keyword evidence="4" id="KW-1185">Reference proteome</keyword>
<sequence length="662" mass="71666">MAATMAADDELFTRAISGYRDAFLVRHSHLPESERHRLWTQLLSQFMPAVAASSSSYRPVSGSGILDHGGSTLENSGKRTRQDTPRTLPGSGLPPMKRRVTTPEPPVTIDLTRELSHASSPAAPQSTRQPSRSNSRKDTSAAFSGLGPSRLTPMVRSQSQQTPVSHRPAVNPSGMGHRHSYGPQRLQRRLDHVSEYSPSDYTKHCVEDTHGPAHVSALSMALAGDAASIGLQHPNLDQQPQGQPEVTAGLSRLSHSSLAHQMVQPPPAAAVEMSRSTTTESLCGGMGMMRVGSSGVNLDPNFPFPFPSSEFVSPTPPVNVPFTNPFTAEQQDMDCVSFSFAESSAPPSFSCSAPSTTAFPPHMIPPSSSPAIEMQASMSTDSDASSDSQPSRAARRTQEQVLQGTRRIAPKMELNSHPPHKIGEQHKMIRIASSDGTSKEVAAIPKASIQRPPRQKTYCDRCNDQPDGFHGEHELRRHIERVHAAVRKVWVCVDISPGKTFLANCKACRNGKRYGANYNAAAHLRRTHFNPCPRGRGGRGKESEKRGGKGGGTHPPMEVLKHWMMQMDEIVPDHLLGNDKEPLDDDEDAGIVGPLCGPADEMNFGGLPAPSDDLLSVPGLELAVTNGYDAYSAFPVINMDVSLDTSSFFDPQPLRAEIDLHV</sequence>
<reference evidence="3" key="1">
    <citation type="journal article" date="2019" name="Beilstein J. Org. Chem.">
        <title>Nanangenines: drimane sesquiterpenoids as the dominant metabolite cohort of a novel Australian fungus, Aspergillus nanangensis.</title>
        <authorList>
            <person name="Lacey H.J."/>
            <person name="Gilchrist C.L.M."/>
            <person name="Crombie A."/>
            <person name="Kalaitzis J.A."/>
            <person name="Vuong D."/>
            <person name="Rutledge P.J."/>
            <person name="Turner P."/>
            <person name="Pitt J.I."/>
            <person name="Lacey E."/>
            <person name="Chooi Y.H."/>
            <person name="Piggott A.M."/>
        </authorList>
    </citation>
    <scope>NUCLEOTIDE SEQUENCE</scope>
    <source>
        <strain evidence="3">MST-FP2251</strain>
    </source>
</reference>
<organism evidence="3 4">
    <name type="scientific">Aspergillus nanangensis</name>
    <dbReference type="NCBI Taxonomy" id="2582783"/>
    <lineage>
        <taxon>Eukaryota</taxon>
        <taxon>Fungi</taxon>
        <taxon>Dikarya</taxon>
        <taxon>Ascomycota</taxon>
        <taxon>Pezizomycotina</taxon>
        <taxon>Eurotiomycetes</taxon>
        <taxon>Eurotiomycetidae</taxon>
        <taxon>Eurotiales</taxon>
        <taxon>Aspergillaceae</taxon>
        <taxon>Aspergillus</taxon>
        <taxon>Aspergillus subgen. Circumdati</taxon>
    </lineage>
</organism>
<dbReference type="InterPro" id="IPR057218">
    <property type="entry name" value="DUF7896"/>
</dbReference>
<feature type="domain" description="DUF7896" evidence="2">
    <location>
        <begin position="487"/>
        <end position="566"/>
    </location>
</feature>
<proteinExistence type="predicted"/>
<gene>
    <name evidence="3" type="ORF">FE257_010953</name>
</gene>
<feature type="region of interest" description="Disordered" evidence="1">
    <location>
        <begin position="528"/>
        <end position="556"/>
    </location>
</feature>
<feature type="region of interest" description="Disordered" evidence="1">
    <location>
        <begin position="56"/>
        <end position="181"/>
    </location>
</feature>
<dbReference type="Proteomes" id="UP001194746">
    <property type="component" value="Unassembled WGS sequence"/>
</dbReference>
<dbReference type="Pfam" id="PF25438">
    <property type="entry name" value="DUF7896"/>
    <property type="match status" value="1"/>
</dbReference>
<name>A0AAD4CVU4_ASPNN</name>
<dbReference type="PANTHER" id="PTHR42031">
    <property type="entry name" value="KEY LIME PATHOGENICITY PROTEIN"/>
    <property type="match status" value="1"/>
</dbReference>
<protein>
    <recommendedName>
        <fullName evidence="2">DUF7896 domain-containing protein</fullName>
    </recommendedName>
</protein>
<comment type="caution">
    <text evidence="3">The sequence shown here is derived from an EMBL/GenBank/DDBJ whole genome shotgun (WGS) entry which is preliminary data.</text>
</comment>
<dbReference type="AlphaFoldDB" id="A0AAD4CVU4"/>
<evidence type="ECO:0000313" key="3">
    <source>
        <dbReference type="EMBL" id="KAF9893641.1"/>
    </source>
</evidence>
<reference evidence="3" key="2">
    <citation type="submission" date="2020-02" db="EMBL/GenBank/DDBJ databases">
        <authorList>
            <person name="Gilchrist C.L.M."/>
            <person name="Chooi Y.-H."/>
        </authorList>
    </citation>
    <scope>NUCLEOTIDE SEQUENCE</scope>
    <source>
        <strain evidence="3">MST-FP2251</strain>
    </source>
</reference>
<evidence type="ECO:0000259" key="2">
    <source>
        <dbReference type="Pfam" id="PF25438"/>
    </source>
</evidence>
<feature type="region of interest" description="Disordered" evidence="1">
    <location>
        <begin position="375"/>
        <end position="420"/>
    </location>
</feature>
<accession>A0AAD4CVU4</accession>
<dbReference type="PANTHER" id="PTHR42031:SF1">
    <property type="entry name" value="KEY LIME PATHOGENICITY PROTEIN"/>
    <property type="match status" value="1"/>
</dbReference>
<evidence type="ECO:0000313" key="4">
    <source>
        <dbReference type="Proteomes" id="UP001194746"/>
    </source>
</evidence>
<feature type="compositionally biased region" description="Polar residues" evidence="1">
    <location>
        <begin position="155"/>
        <end position="164"/>
    </location>
</feature>
<feature type="compositionally biased region" description="Polar residues" evidence="1">
    <location>
        <begin position="117"/>
        <end position="133"/>
    </location>
</feature>
<feature type="compositionally biased region" description="Low complexity" evidence="1">
    <location>
        <begin position="376"/>
        <end position="392"/>
    </location>
</feature>
<evidence type="ECO:0000256" key="1">
    <source>
        <dbReference type="SAM" id="MobiDB-lite"/>
    </source>
</evidence>
<dbReference type="EMBL" id="VCAU01000007">
    <property type="protein sequence ID" value="KAF9893641.1"/>
    <property type="molecule type" value="Genomic_DNA"/>
</dbReference>